<dbReference type="GO" id="GO:0000160">
    <property type="term" value="P:phosphorelay signal transduction system"/>
    <property type="evidence" value="ECO:0007669"/>
    <property type="project" value="UniProtKB-KW"/>
</dbReference>
<dbReference type="AlphaFoldDB" id="A0A2R4BM82"/>
<dbReference type="InterPro" id="IPR036641">
    <property type="entry name" value="HPT_dom_sf"/>
</dbReference>
<dbReference type="InterPro" id="IPR008207">
    <property type="entry name" value="Sig_transdc_His_kin_Hpt_dom"/>
</dbReference>
<keyword evidence="4" id="KW-0808">Transferase</keyword>
<dbReference type="GO" id="GO:0004672">
    <property type="term" value="F:protein kinase activity"/>
    <property type="evidence" value="ECO:0007669"/>
    <property type="project" value="UniProtKB-ARBA"/>
</dbReference>
<dbReference type="EMBL" id="CP028339">
    <property type="protein sequence ID" value="AVR88314.1"/>
    <property type="molecule type" value="Genomic_DNA"/>
</dbReference>
<keyword evidence="5" id="KW-1185">Reference proteome</keyword>
<evidence type="ECO:0000259" key="3">
    <source>
        <dbReference type="PROSITE" id="PS50894"/>
    </source>
</evidence>
<dbReference type="Gene3D" id="1.20.120.160">
    <property type="entry name" value="HPT domain"/>
    <property type="match status" value="1"/>
</dbReference>
<dbReference type="SUPFAM" id="SSF47226">
    <property type="entry name" value="Histidine-containing phosphotransfer domain, HPT domain"/>
    <property type="match status" value="1"/>
</dbReference>
<dbReference type="PROSITE" id="PS50894">
    <property type="entry name" value="HPT"/>
    <property type="match status" value="1"/>
</dbReference>
<dbReference type="Pfam" id="PF01627">
    <property type="entry name" value="Hpt"/>
    <property type="match status" value="1"/>
</dbReference>
<name>A0A2R4BM82_THAAR</name>
<gene>
    <name evidence="4" type="ORF">Tharo_1389</name>
</gene>
<keyword evidence="4" id="KW-0418">Kinase</keyword>
<accession>A0A2R4BM82</accession>
<dbReference type="CDD" id="cd00088">
    <property type="entry name" value="HPT"/>
    <property type="match status" value="1"/>
</dbReference>
<dbReference type="KEGG" id="tak:Tharo_1389"/>
<evidence type="ECO:0000313" key="4">
    <source>
        <dbReference type="EMBL" id="AVR88314.1"/>
    </source>
</evidence>
<organism evidence="4 5">
    <name type="scientific">Thauera aromatica K172</name>
    <dbReference type="NCBI Taxonomy" id="44139"/>
    <lineage>
        <taxon>Bacteria</taxon>
        <taxon>Pseudomonadati</taxon>
        <taxon>Pseudomonadota</taxon>
        <taxon>Betaproteobacteria</taxon>
        <taxon>Rhodocyclales</taxon>
        <taxon>Zoogloeaceae</taxon>
        <taxon>Thauera</taxon>
    </lineage>
</organism>
<feature type="modified residue" description="Phosphohistidine" evidence="2">
    <location>
        <position position="61"/>
    </location>
</feature>
<dbReference type="SMART" id="SM00073">
    <property type="entry name" value="HPT"/>
    <property type="match status" value="1"/>
</dbReference>
<keyword evidence="2" id="KW-0597">Phosphoprotein</keyword>
<feature type="domain" description="HPt" evidence="3">
    <location>
        <begin position="22"/>
        <end position="118"/>
    </location>
</feature>
<evidence type="ECO:0000256" key="2">
    <source>
        <dbReference type="PROSITE-ProRule" id="PRU00110"/>
    </source>
</evidence>
<evidence type="ECO:0000256" key="1">
    <source>
        <dbReference type="ARBA" id="ARBA00023012"/>
    </source>
</evidence>
<keyword evidence="1" id="KW-0902">Two-component regulatory system</keyword>
<protein>
    <submittedName>
        <fullName evidence="4">Signal transduction histidine kinase</fullName>
    </submittedName>
</protein>
<proteinExistence type="predicted"/>
<evidence type="ECO:0000313" key="5">
    <source>
        <dbReference type="Proteomes" id="UP000241885"/>
    </source>
</evidence>
<dbReference type="RefSeq" id="WP_159051669.1">
    <property type="nucleotide sequence ID" value="NZ_CP028339.1"/>
</dbReference>
<dbReference type="Proteomes" id="UP000241885">
    <property type="component" value="Chromosome"/>
</dbReference>
<dbReference type="OrthoDB" id="8547600at2"/>
<reference evidence="4 5" key="1">
    <citation type="submission" date="2018-03" db="EMBL/GenBank/DDBJ databases">
        <title>Complete genome sequence of Thauera aromatica, a model organism for studying aromatic compound degradation under denitrifying conditions.</title>
        <authorList>
            <person name="Lo H.-Y."/>
            <person name="Goris T."/>
            <person name="Boll M."/>
            <person name="Mueller J.A."/>
        </authorList>
    </citation>
    <scope>NUCLEOTIDE SEQUENCE [LARGE SCALE GENOMIC DNA]</scope>
    <source>
        <strain evidence="4 5">K172</strain>
    </source>
</reference>
<sequence>MMQPPTTDTLDLDILKAVVGDEPEIVVDFLTDFRRVATTTLEALHAALQAGEVERIAGLAHRLKSNARMVGAMALGASSERLEDEAAQGRPIAQLKTSIEALAHELRTVAGEIDRLLA</sequence>